<dbReference type="InterPro" id="IPR023393">
    <property type="entry name" value="START-like_dom_sf"/>
</dbReference>
<gene>
    <name evidence="3" type="ORF">I6G47_07190</name>
</gene>
<name>A0A7T2YW93_9BURK</name>
<evidence type="ECO:0000313" key="3">
    <source>
        <dbReference type="EMBL" id="QPS82855.1"/>
    </source>
</evidence>
<dbReference type="EMBL" id="CP065748">
    <property type="protein sequence ID" value="QPS82855.1"/>
    <property type="molecule type" value="Genomic_DNA"/>
</dbReference>
<comment type="similarity">
    <text evidence="1">Belongs to the ribosome association toxin RatA family.</text>
</comment>
<protein>
    <submittedName>
        <fullName evidence="3">SRPBCC family protein</fullName>
    </submittedName>
</protein>
<evidence type="ECO:0000256" key="1">
    <source>
        <dbReference type="ARBA" id="ARBA00008918"/>
    </source>
</evidence>
<dbReference type="Proteomes" id="UP000595064">
    <property type="component" value="Chromosome"/>
</dbReference>
<dbReference type="CDD" id="cd08861">
    <property type="entry name" value="OtcD1_ARO-CYC_like"/>
    <property type="match status" value="1"/>
</dbReference>
<reference evidence="3 4" key="1">
    <citation type="submission" date="2020-12" db="EMBL/GenBank/DDBJ databases">
        <title>FDA dAtabase for Regulatory Grade micrObial Sequences (FDA-ARGOS): Supporting development and validation of Infectious Disease Dx tests.</title>
        <authorList>
            <person name="Sproer C."/>
            <person name="Gronow S."/>
            <person name="Severitt S."/>
            <person name="Schroder I."/>
            <person name="Tallon L."/>
            <person name="Sadzewicz L."/>
            <person name="Zhao X."/>
            <person name="Boylan J."/>
            <person name="Ott S."/>
            <person name="Bowen H."/>
            <person name="Vavikolanu K."/>
            <person name="Mehta A."/>
            <person name="Aluvathingal J."/>
            <person name="Nadendla S."/>
            <person name="Lowell S."/>
            <person name="Myers T."/>
            <person name="Yan Y."/>
            <person name="Sichtig H."/>
        </authorList>
    </citation>
    <scope>NUCLEOTIDE SEQUENCE [LARGE SCALE GENOMIC DNA]</scope>
    <source>
        <strain evidence="3 4">FDAARGOS_890</strain>
    </source>
</reference>
<dbReference type="Gene3D" id="3.30.530.20">
    <property type="match status" value="2"/>
</dbReference>
<organism evidence="3 4">
    <name type="scientific">Delftia lacustris</name>
    <dbReference type="NCBI Taxonomy" id="558537"/>
    <lineage>
        <taxon>Bacteria</taxon>
        <taxon>Pseudomonadati</taxon>
        <taxon>Pseudomonadota</taxon>
        <taxon>Betaproteobacteria</taxon>
        <taxon>Burkholderiales</taxon>
        <taxon>Comamonadaceae</taxon>
        <taxon>Delftia</taxon>
    </lineage>
</organism>
<dbReference type="KEGG" id="dla:I6G47_07190"/>
<feature type="domain" description="Coenzyme Q-binding protein COQ10 START" evidence="2">
    <location>
        <begin position="9"/>
        <end position="129"/>
    </location>
</feature>
<dbReference type="GeneID" id="83665017"/>
<dbReference type="InterPro" id="IPR005031">
    <property type="entry name" value="COQ10_START"/>
</dbReference>
<evidence type="ECO:0000313" key="4">
    <source>
        <dbReference type="Proteomes" id="UP000595064"/>
    </source>
</evidence>
<dbReference type="Pfam" id="PF03364">
    <property type="entry name" value="Polyketide_cyc"/>
    <property type="match status" value="1"/>
</dbReference>
<evidence type="ECO:0000259" key="2">
    <source>
        <dbReference type="Pfam" id="PF03364"/>
    </source>
</evidence>
<keyword evidence="4" id="KW-1185">Reference proteome</keyword>
<accession>A0A7T2YW93</accession>
<dbReference type="AlphaFoldDB" id="A0A7T2YW93"/>
<sequence>MKTEHSISICHSPEEAFQVGLNVAKWPEIFPPCLEADVLSETETEQAITLTARANGQILSWQSIRQIDRKRRLIKFRQNKPSPLVKSMVGSWTFDPLPKGCKISLMHEFEIADQVKGFVPEVETKEQAMQFMERSIEVNSNRELSAIAKHLDQKAWHHSFSETMILHAPKNLILDLIWDAEEWPTLLPHCSNIRMIYSDSVNQEFVMSVNVANGTEEIRSIRRKDADAISYFQPSPPEALLEHRGSWTFSSVNEGSGIAVTSYHEVLLNPLLWAAKGSRNEAKQKIETAINLNSFGTMKAIKARLEGRLNA</sequence>
<dbReference type="RefSeq" id="WP_016446732.1">
    <property type="nucleotide sequence ID" value="NZ_CP065748.1"/>
</dbReference>
<proteinExistence type="inferred from homology"/>
<dbReference type="SUPFAM" id="SSF55961">
    <property type="entry name" value="Bet v1-like"/>
    <property type="match status" value="2"/>
</dbReference>